<dbReference type="GO" id="GO:0019706">
    <property type="term" value="F:protein-cysteine S-palmitoyltransferase activity"/>
    <property type="evidence" value="ECO:0007669"/>
    <property type="project" value="UniProtKB-EC"/>
</dbReference>
<comment type="similarity">
    <text evidence="7">Belongs to the DHHC palmitoyltransferase family.</text>
</comment>
<feature type="transmembrane region" description="Helical" evidence="7">
    <location>
        <begin position="281"/>
        <end position="304"/>
    </location>
</feature>
<keyword evidence="4 7" id="KW-1133">Transmembrane helix</keyword>
<keyword evidence="6 7" id="KW-0012">Acyltransferase</keyword>
<keyword evidence="5 7" id="KW-0472">Membrane</keyword>
<dbReference type="EMBL" id="HBUF01360435">
    <property type="protein sequence ID" value="CAG6720393.1"/>
    <property type="molecule type" value="Transcribed_RNA"/>
</dbReference>
<dbReference type="EMBL" id="HBUF01301922">
    <property type="protein sequence ID" value="CAG6691322.1"/>
    <property type="molecule type" value="Transcribed_RNA"/>
</dbReference>
<evidence type="ECO:0000256" key="5">
    <source>
        <dbReference type="ARBA" id="ARBA00023136"/>
    </source>
</evidence>
<comment type="subcellular location">
    <subcellularLocation>
        <location evidence="1">Membrane</location>
        <topology evidence="1">Multi-pass membrane protein</topology>
    </subcellularLocation>
</comment>
<evidence type="ECO:0000259" key="8">
    <source>
        <dbReference type="Pfam" id="PF01529"/>
    </source>
</evidence>
<evidence type="ECO:0000256" key="1">
    <source>
        <dbReference type="ARBA" id="ARBA00004141"/>
    </source>
</evidence>
<dbReference type="EMBL" id="HBUF01360434">
    <property type="protein sequence ID" value="CAG6720392.1"/>
    <property type="molecule type" value="Transcribed_RNA"/>
</dbReference>
<dbReference type="EMBL" id="HBUF01537578">
    <property type="protein sequence ID" value="CAG6753843.1"/>
    <property type="molecule type" value="Transcribed_RNA"/>
</dbReference>
<dbReference type="EMBL" id="HBUF01301921">
    <property type="protein sequence ID" value="CAG6691321.1"/>
    <property type="molecule type" value="Transcribed_RNA"/>
</dbReference>
<comment type="domain">
    <text evidence="7">The DHHC domain is required for palmitoyltransferase activity.</text>
</comment>
<evidence type="ECO:0000256" key="3">
    <source>
        <dbReference type="ARBA" id="ARBA00022692"/>
    </source>
</evidence>
<dbReference type="EMBL" id="HBUF01537577">
    <property type="protein sequence ID" value="CAG6753842.1"/>
    <property type="molecule type" value="Transcribed_RNA"/>
</dbReference>
<evidence type="ECO:0000256" key="4">
    <source>
        <dbReference type="ARBA" id="ARBA00022989"/>
    </source>
</evidence>
<dbReference type="EMBL" id="HBUF01360433">
    <property type="protein sequence ID" value="CAG6720391.1"/>
    <property type="molecule type" value="Transcribed_RNA"/>
</dbReference>
<feature type="domain" description="Palmitoyltransferase DHHC" evidence="8">
    <location>
        <begin position="229"/>
        <end position="361"/>
    </location>
</feature>
<feature type="transmembrane region" description="Helical" evidence="7">
    <location>
        <begin position="324"/>
        <end position="346"/>
    </location>
</feature>
<dbReference type="EMBL" id="HBUF01537579">
    <property type="protein sequence ID" value="CAG6753844.1"/>
    <property type="molecule type" value="Transcribed_RNA"/>
</dbReference>
<reference evidence="9" key="1">
    <citation type="submission" date="2021-05" db="EMBL/GenBank/DDBJ databases">
        <authorList>
            <person name="Alioto T."/>
            <person name="Alioto T."/>
            <person name="Gomez Garrido J."/>
        </authorList>
    </citation>
    <scope>NUCLEOTIDE SEQUENCE</scope>
</reference>
<feature type="transmembrane region" description="Helical" evidence="7">
    <location>
        <begin position="141"/>
        <end position="161"/>
    </location>
</feature>
<dbReference type="InterPro" id="IPR039859">
    <property type="entry name" value="PFA4/ZDH16/20/ERF2-like"/>
</dbReference>
<dbReference type="PROSITE" id="PS50216">
    <property type="entry name" value="DHHC"/>
    <property type="match status" value="1"/>
</dbReference>
<protein>
    <recommendedName>
        <fullName evidence="7">Palmitoyltransferase</fullName>
        <ecNumber evidence="7">2.3.1.225</ecNumber>
    </recommendedName>
</protein>
<dbReference type="EMBL" id="HBUF01537580">
    <property type="protein sequence ID" value="CAG6753845.1"/>
    <property type="molecule type" value="Transcribed_RNA"/>
</dbReference>
<keyword evidence="3 7" id="KW-0812">Transmembrane</keyword>
<accession>A0A8D8XDE8</accession>
<keyword evidence="2 7" id="KW-0808">Transferase</keyword>
<evidence type="ECO:0000256" key="6">
    <source>
        <dbReference type="ARBA" id="ARBA00023315"/>
    </source>
</evidence>
<dbReference type="GO" id="GO:0016020">
    <property type="term" value="C:membrane"/>
    <property type="evidence" value="ECO:0007669"/>
    <property type="project" value="UniProtKB-SubCell"/>
</dbReference>
<sequence length="394" mass="45643">MQQCIDNPVVNIIECDENLSNSNLCCCEYVNHNQERSHILACCCNCVELDQCCENLLCCRGLYQHQVSRVMAMIADKIRIPWRGGARKTAIDTLLPIILVPGMLALAASGVWFSFGVFMCLPLVLVYLHNILPKYIPNTKFFFVWAITTIVITHIMFQWNIVDLLMIETVEIIQFYVLFLGSLFCFFRTRVLAKSNHVKTYSVLPSSSNESIVNMSDDSVNSLTTSFNIRESICTECRKQIPPRAYHCNICNVCVYKRDLHCVWLDCCIGEKNHLMYVVGLLLLLICMIYSANLILICVCAPYYLFLTVQMPEDCSEVYVDYKYAQFFVLAIYFLFISVFLICLLSHEFYMISLGMTGHEWRLTSTRHYYCFRPTSVYSRGFWKNWKLFFANNS</sequence>
<dbReference type="Pfam" id="PF01529">
    <property type="entry name" value="DHHC"/>
    <property type="match status" value="1"/>
</dbReference>
<dbReference type="PANTHER" id="PTHR12246">
    <property type="entry name" value="PALMITOYLTRANSFERASE ZDHHC16"/>
    <property type="match status" value="1"/>
</dbReference>
<evidence type="ECO:0000313" key="9">
    <source>
        <dbReference type="EMBL" id="CAG6691323.1"/>
    </source>
</evidence>
<name>A0A8D8XDE8_9HEMI</name>
<dbReference type="InterPro" id="IPR001594">
    <property type="entry name" value="Palmitoyltrfase_DHHC"/>
</dbReference>
<dbReference type="EMBL" id="HBUF01301923">
    <property type="protein sequence ID" value="CAG6691323.1"/>
    <property type="molecule type" value="Transcribed_RNA"/>
</dbReference>
<feature type="transmembrane region" description="Helical" evidence="7">
    <location>
        <begin position="173"/>
        <end position="193"/>
    </location>
</feature>
<organism evidence="9">
    <name type="scientific">Cacopsylla melanoneura</name>
    <dbReference type="NCBI Taxonomy" id="428564"/>
    <lineage>
        <taxon>Eukaryota</taxon>
        <taxon>Metazoa</taxon>
        <taxon>Ecdysozoa</taxon>
        <taxon>Arthropoda</taxon>
        <taxon>Hexapoda</taxon>
        <taxon>Insecta</taxon>
        <taxon>Pterygota</taxon>
        <taxon>Neoptera</taxon>
        <taxon>Paraneoptera</taxon>
        <taxon>Hemiptera</taxon>
        <taxon>Sternorrhyncha</taxon>
        <taxon>Psylloidea</taxon>
        <taxon>Psyllidae</taxon>
        <taxon>Psyllinae</taxon>
        <taxon>Cacopsylla</taxon>
    </lineage>
</organism>
<evidence type="ECO:0000256" key="2">
    <source>
        <dbReference type="ARBA" id="ARBA00022679"/>
    </source>
</evidence>
<feature type="transmembrane region" description="Helical" evidence="7">
    <location>
        <begin position="112"/>
        <end position="129"/>
    </location>
</feature>
<dbReference type="EMBL" id="HBUF01301920">
    <property type="protein sequence ID" value="CAG6691320.1"/>
    <property type="molecule type" value="Transcribed_RNA"/>
</dbReference>
<evidence type="ECO:0000256" key="7">
    <source>
        <dbReference type="RuleBase" id="RU079119"/>
    </source>
</evidence>
<dbReference type="EC" id="2.3.1.225" evidence="7"/>
<proteinExistence type="inferred from homology"/>
<dbReference type="AlphaFoldDB" id="A0A8D8XDE8"/>
<comment type="catalytic activity">
    <reaction evidence="7">
        <text>L-cysteinyl-[protein] + hexadecanoyl-CoA = S-hexadecanoyl-L-cysteinyl-[protein] + CoA</text>
        <dbReference type="Rhea" id="RHEA:36683"/>
        <dbReference type="Rhea" id="RHEA-COMP:10131"/>
        <dbReference type="Rhea" id="RHEA-COMP:11032"/>
        <dbReference type="ChEBI" id="CHEBI:29950"/>
        <dbReference type="ChEBI" id="CHEBI:57287"/>
        <dbReference type="ChEBI" id="CHEBI:57379"/>
        <dbReference type="ChEBI" id="CHEBI:74151"/>
        <dbReference type="EC" id="2.3.1.225"/>
    </reaction>
</comment>